<gene>
    <name evidence="1" type="ORF">METZ01_LOCUS495887</name>
</gene>
<feature type="non-terminal residue" evidence="1">
    <location>
        <position position="1"/>
    </location>
</feature>
<dbReference type="SUPFAM" id="SSF81901">
    <property type="entry name" value="HCP-like"/>
    <property type="match status" value="1"/>
</dbReference>
<dbReference type="PROSITE" id="PS50005">
    <property type="entry name" value="TPR"/>
    <property type="match status" value="4"/>
</dbReference>
<dbReference type="Pfam" id="PF13181">
    <property type="entry name" value="TPR_8"/>
    <property type="match status" value="1"/>
</dbReference>
<reference evidence="1" key="1">
    <citation type="submission" date="2018-05" db="EMBL/GenBank/DDBJ databases">
        <authorList>
            <person name="Lanie J.A."/>
            <person name="Ng W.-L."/>
            <person name="Kazmierczak K.M."/>
            <person name="Andrzejewski T.M."/>
            <person name="Davidsen T.M."/>
            <person name="Wayne K.J."/>
            <person name="Tettelin H."/>
            <person name="Glass J.I."/>
            <person name="Rusch D."/>
            <person name="Podicherti R."/>
            <person name="Tsui H.-C.T."/>
            <person name="Winkler M.E."/>
        </authorList>
    </citation>
    <scope>NUCLEOTIDE SEQUENCE</scope>
</reference>
<protein>
    <submittedName>
        <fullName evidence="1">Uncharacterized protein</fullName>
    </submittedName>
</protein>
<sequence>LQIDPTFAPAHVGLSECWLHKGDLNKANEHAIKAVQMDEEFRTWSNDLNDIRNQIQNGKRNVQHGLYNEALKDYNAILKKHPYYPEAPFYMGLTKFRQKDIESAAGYFKQALDIYPDHQKARKGLDNVTKQFLNNGNKAYKRGDIDKAKALYKKALKYDTEFYLAYFQLGVLEKKLGNSSLAIRYLNKVLNIKSDHDKTWFTLGTVFESDDHLDSAIVKYQKAIELNPGYTKAYG</sequence>
<dbReference type="SMART" id="SM00028">
    <property type="entry name" value="TPR"/>
    <property type="match status" value="5"/>
</dbReference>
<dbReference type="Gene3D" id="1.25.40.10">
    <property type="entry name" value="Tetratricopeptide repeat domain"/>
    <property type="match status" value="3"/>
</dbReference>
<organism evidence="1">
    <name type="scientific">marine metagenome</name>
    <dbReference type="NCBI Taxonomy" id="408172"/>
    <lineage>
        <taxon>unclassified sequences</taxon>
        <taxon>metagenomes</taxon>
        <taxon>ecological metagenomes</taxon>
    </lineage>
</organism>
<name>A0A383DFE4_9ZZZZ</name>
<dbReference type="PANTHER" id="PTHR44366">
    <property type="entry name" value="UDP-N-ACETYLGLUCOSAMINE--PEPTIDE N-ACETYLGLUCOSAMINYLTRANSFERASE 110 KDA SUBUNIT"/>
    <property type="match status" value="1"/>
</dbReference>
<dbReference type="InterPro" id="IPR037919">
    <property type="entry name" value="OGT"/>
</dbReference>
<evidence type="ECO:0000313" key="1">
    <source>
        <dbReference type="EMBL" id="SVE43033.1"/>
    </source>
</evidence>
<dbReference type="GO" id="GO:0097363">
    <property type="term" value="F:protein O-acetylglucosaminyltransferase activity"/>
    <property type="evidence" value="ECO:0007669"/>
    <property type="project" value="TreeGrafter"/>
</dbReference>
<dbReference type="Pfam" id="PF13432">
    <property type="entry name" value="TPR_16"/>
    <property type="match status" value="2"/>
</dbReference>
<dbReference type="EMBL" id="UINC01216761">
    <property type="protein sequence ID" value="SVE43033.1"/>
    <property type="molecule type" value="Genomic_DNA"/>
</dbReference>
<feature type="non-terminal residue" evidence="1">
    <location>
        <position position="235"/>
    </location>
</feature>
<dbReference type="GO" id="GO:0006493">
    <property type="term" value="P:protein O-linked glycosylation"/>
    <property type="evidence" value="ECO:0007669"/>
    <property type="project" value="InterPro"/>
</dbReference>
<proteinExistence type="predicted"/>
<dbReference type="PANTHER" id="PTHR44366:SF1">
    <property type="entry name" value="UDP-N-ACETYLGLUCOSAMINE--PEPTIDE N-ACETYLGLUCOSAMINYLTRANSFERASE 110 KDA SUBUNIT"/>
    <property type="match status" value="1"/>
</dbReference>
<dbReference type="InterPro" id="IPR011990">
    <property type="entry name" value="TPR-like_helical_dom_sf"/>
</dbReference>
<dbReference type="InterPro" id="IPR019734">
    <property type="entry name" value="TPR_rpt"/>
</dbReference>
<dbReference type="AlphaFoldDB" id="A0A383DFE4"/>
<accession>A0A383DFE4</accession>